<evidence type="ECO:0000259" key="6">
    <source>
        <dbReference type="Pfam" id="PF13458"/>
    </source>
</evidence>
<accession>A0A926DBE6</accession>
<dbReference type="PANTHER" id="PTHR30483:SF6">
    <property type="entry name" value="PERIPLASMIC BINDING PROTEIN OF ABC TRANSPORTER FOR NATURAL AMINO ACIDS"/>
    <property type="match status" value="1"/>
</dbReference>
<dbReference type="Proteomes" id="UP000651482">
    <property type="component" value="Unassembled WGS sequence"/>
</dbReference>
<sequence length="393" mass="41919">MKRFLKLMALCLALLMVCASFAACSNSGSNGSDSDVSAAEGAIKIGGIGPITGPAAAYGQGVKNAAELAVEEINAKGGTQLAFNFQDDEHDAEKAVNAYNNLKDWGMQILMGTVTSTPCIAVAENAKDDNMFLLTPSGTSVDCVKYDNAFRMCFSDPNQGVESAKYIANNNLAKKVAVIYDSSDPYSSGIYDAFKVEAENQGLELVAAEAFTSDSKTDFSVQIQKIQKAGAELVFLPIYYTEASLILTQCNKVGFSPIFFGADGLDGLLDKVENFDVSLAEGAMFLTPFSATSTDEKTKAFVDAYKAKFNDTPNQFAADAYDAIYVIYDCIEKQGITADMSTSDICEALKTAMTSITFEGITATSTGITWSADGEPNKDPLVVKIVNGAYEIQ</sequence>
<evidence type="ECO:0000256" key="2">
    <source>
        <dbReference type="ARBA" id="ARBA00022448"/>
    </source>
</evidence>
<name>A0A926DBE6_9FIRM</name>
<dbReference type="InterPro" id="IPR051010">
    <property type="entry name" value="BCAA_transport"/>
</dbReference>
<evidence type="ECO:0000313" key="8">
    <source>
        <dbReference type="Proteomes" id="UP000651482"/>
    </source>
</evidence>
<evidence type="ECO:0000256" key="3">
    <source>
        <dbReference type="ARBA" id="ARBA00022729"/>
    </source>
</evidence>
<dbReference type="InterPro" id="IPR028082">
    <property type="entry name" value="Peripla_BP_I"/>
</dbReference>
<dbReference type="PRINTS" id="PR00337">
    <property type="entry name" value="LEUILEVALBP"/>
</dbReference>
<evidence type="ECO:0000256" key="4">
    <source>
        <dbReference type="ARBA" id="ARBA00022970"/>
    </source>
</evidence>
<keyword evidence="2" id="KW-0813">Transport</keyword>
<dbReference type="Gene3D" id="3.40.50.2300">
    <property type="match status" value="2"/>
</dbReference>
<dbReference type="SUPFAM" id="SSF53822">
    <property type="entry name" value="Periplasmic binding protein-like I"/>
    <property type="match status" value="1"/>
</dbReference>
<dbReference type="InterPro" id="IPR028081">
    <property type="entry name" value="Leu-bd"/>
</dbReference>
<dbReference type="Pfam" id="PF13458">
    <property type="entry name" value="Peripla_BP_6"/>
    <property type="match status" value="1"/>
</dbReference>
<evidence type="ECO:0000256" key="5">
    <source>
        <dbReference type="SAM" id="SignalP"/>
    </source>
</evidence>
<dbReference type="EMBL" id="JACRSN010000010">
    <property type="protein sequence ID" value="MBC8533880.1"/>
    <property type="molecule type" value="Genomic_DNA"/>
</dbReference>
<reference evidence="7" key="1">
    <citation type="submission" date="2020-08" db="EMBL/GenBank/DDBJ databases">
        <title>Genome public.</title>
        <authorList>
            <person name="Liu C."/>
            <person name="Sun Q."/>
        </authorList>
    </citation>
    <scope>NUCLEOTIDE SEQUENCE</scope>
    <source>
        <strain evidence="7">NSJ-40</strain>
    </source>
</reference>
<organism evidence="7 8">
    <name type="scientific">Yeguia hominis</name>
    <dbReference type="NCBI Taxonomy" id="2763662"/>
    <lineage>
        <taxon>Bacteria</taxon>
        <taxon>Bacillati</taxon>
        <taxon>Bacillota</taxon>
        <taxon>Clostridia</taxon>
        <taxon>Eubacteriales</taxon>
        <taxon>Yeguiaceae</taxon>
        <taxon>Yeguia</taxon>
    </lineage>
</organism>
<protein>
    <submittedName>
        <fullName evidence="7">ABC transporter substrate-binding protein</fullName>
    </submittedName>
</protein>
<proteinExistence type="inferred from homology"/>
<dbReference type="PROSITE" id="PS51257">
    <property type="entry name" value="PROKAR_LIPOPROTEIN"/>
    <property type="match status" value="1"/>
</dbReference>
<feature type="chain" id="PRO_5036817887" evidence="5">
    <location>
        <begin position="23"/>
        <end position="393"/>
    </location>
</feature>
<dbReference type="RefSeq" id="WP_249319535.1">
    <property type="nucleotide sequence ID" value="NZ_JACRSN010000010.1"/>
</dbReference>
<keyword evidence="4" id="KW-0029">Amino-acid transport</keyword>
<keyword evidence="3 5" id="KW-0732">Signal</keyword>
<comment type="similarity">
    <text evidence="1">Belongs to the leucine-binding protein family.</text>
</comment>
<evidence type="ECO:0000313" key="7">
    <source>
        <dbReference type="EMBL" id="MBC8533880.1"/>
    </source>
</evidence>
<keyword evidence="8" id="KW-1185">Reference proteome</keyword>
<comment type="caution">
    <text evidence="7">The sequence shown here is derived from an EMBL/GenBank/DDBJ whole genome shotgun (WGS) entry which is preliminary data.</text>
</comment>
<dbReference type="InterPro" id="IPR000709">
    <property type="entry name" value="Leu_Ile_Val-bd"/>
</dbReference>
<gene>
    <name evidence="7" type="ORF">IAG03_07665</name>
</gene>
<dbReference type="AlphaFoldDB" id="A0A926DBE6"/>
<dbReference type="GO" id="GO:0006865">
    <property type="term" value="P:amino acid transport"/>
    <property type="evidence" value="ECO:0007669"/>
    <property type="project" value="UniProtKB-KW"/>
</dbReference>
<feature type="domain" description="Leucine-binding protein" evidence="6">
    <location>
        <begin position="43"/>
        <end position="387"/>
    </location>
</feature>
<feature type="signal peptide" evidence="5">
    <location>
        <begin position="1"/>
        <end position="22"/>
    </location>
</feature>
<evidence type="ECO:0000256" key="1">
    <source>
        <dbReference type="ARBA" id="ARBA00010062"/>
    </source>
</evidence>
<dbReference type="CDD" id="cd06347">
    <property type="entry name" value="PBP1_ABC_LivK_ligand_binding-like"/>
    <property type="match status" value="1"/>
</dbReference>
<dbReference type="PANTHER" id="PTHR30483">
    <property type="entry name" value="LEUCINE-SPECIFIC-BINDING PROTEIN"/>
    <property type="match status" value="1"/>
</dbReference>